<dbReference type="SUPFAM" id="SSF48452">
    <property type="entry name" value="TPR-like"/>
    <property type="match status" value="5"/>
</dbReference>
<dbReference type="EMBL" id="GU567961">
    <property type="protein sequence ID" value="ADI21625.1"/>
    <property type="molecule type" value="Genomic_DNA"/>
</dbReference>
<dbReference type="InterPro" id="IPR051012">
    <property type="entry name" value="CellSynth/LPSAsmb/PSIAsmb"/>
</dbReference>
<dbReference type="InterPro" id="IPR019734">
    <property type="entry name" value="TPR_rpt"/>
</dbReference>
<evidence type="ECO:0000256" key="3">
    <source>
        <dbReference type="PROSITE-ProRule" id="PRU00339"/>
    </source>
</evidence>
<dbReference type="PANTHER" id="PTHR45586">
    <property type="entry name" value="TPR REPEAT-CONTAINING PROTEIN PA4667"/>
    <property type="match status" value="1"/>
</dbReference>
<dbReference type="PROSITE" id="PS50005">
    <property type="entry name" value="TPR"/>
    <property type="match status" value="2"/>
</dbReference>
<protein>
    <recommendedName>
        <fullName evidence="6">FOG: TPR repeat</fullName>
    </recommendedName>
</protein>
<feature type="repeat" description="TPR" evidence="3">
    <location>
        <begin position="188"/>
        <end position="221"/>
    </location>
</feature>
<accession>E7C2F1</accession>
<evidence type="ECO:0000256" key="4">
    <source>
        <dbReference type="SAM" id="MobiDB-lite"/>
    </source>
</evidence>
<organism evidence="5">
    <name type="scientific">uncultured myxobacterium HF0130_06F04</name>
    <dbReference type="NCBI Taxonomy" id="723555"/>
    <lineage>
        <taxon>Bacteria</taxon>
        <taxon>Pseudomonadati</taxon>
        <taxon>Myxococcota</taxon>
        <taxon>Myxococcia</taxon>
        <taxon>Myxococcales</taxon>
        <taxon>environmental samples</taxon>
    </lineage>
</organism>
<feature type="compositionally biased region" description="Acidic residues" evidence="4">
    <location>
        <begin position="1226"/>
        <end position="1249"/>
    </location>
</feature>
<reference evidence="5" key="1">
    <citation type="submission" date="2010-01" db="EMBL/GenBank/DDBJ databases">
        <title>Genome fragments of uncultured bacteria from the North Pacific subtropical Gyre.</title>
        <authorList>
            <person name="Pham V.D."/>
            <person name="Delong E.F."/>
        </authorList>
    </citation>
    <scope>NUCLEOTIDE SEQUENCE</scope>
</reference>
<evidence type="ECO:0000256" key="2">
    <source>
        <dbReference type="ARBA" id="ARBA00022803"/>
    </source>
</evidence>
<keyword evidence="1" id="KW-0677">Repeat</keyword>
<name>E7C2F1_9BACT</name>
<evidence type="ECO:0000256" key="1">
    <source>
        <dbReference type="ARBA" id="ARBA00022737"/>
    </source>
</evidence>
<dbReference type="InterPro" id="IPR011990">
    <property type="entry name" value="TPR-like_helical_dom_sf"/>
</dbReference>
<dbReference type="AlphaFoldDB" id="E7C2F1"/>
<evidence type="ECO:0008006" key="6">
    <source>
        <dbReference type="Google" id="ProtNLM"/>
    </source>
</evidence>
<dbReference type="PANTHER" id="PTHR45586:SF1">
    <property type="entry name" value="LIPOPOLYSACCHARIDE ASSEMBLY PROTEIN B"/>
    <property type="match status" value="1"/>
</dbReference>
<feature type="compositionally biased region" description="Acidic residues" evidence="4">
    <location>
        <begin position="1198"/>
        <end position="1218"/>
    </location>
</feature>
<evidence type="ECO:0000313" key="5">
    <source>
        <dbReference type="EMBL" id="ADI21625.1"/>
    </source>
</evidence>
<sequence>MVLYLCPLTVGAVKQELPSPLASPGLKQKSAPNYTPEEIAELDALEAMVQRFIKSVELYRSSSRKMLEYKYDKRKDLMFNYYEQEVRQLEEEQRVSRLSAIRRFQKFIGNYPDGGPYTADAMFRLSELYFERSYDEFLTGQEDYDVAIDAWDPDSGEPEPELPAFRYEPTISMMQRLLTEYPDYRLIDGAYYLLGYCLGEQGEEDRSLEIYQDLVAYHPHTRFGSEVWMRIAEYHFNASRLAEALNGYKRVLGDEASPFFDKALYKLAWTHYRLADPEDAPEEYTNSVNRFVELLDFNLRTKAEGKERGGDLLKEAIQYIAITYSEENWGGLDKLVAFLDDMGERPYSRDVINALASIYFDQTLFDKAMPALKLVQERYPLHPDAPKVQEQIITAYERNRDFESAAKERDLFIASYSDGGEWQLANKENLEAVDYVAGYTQKAMYAASIFYHEQAQVLEEAGNIDLAVENYRKAAAGYGDYLERYPHDKQLYALTFYLADTLFYSLDFERAAVEFTKVREMRPDGEFLVDAASNIVFAYRQILTAAISNGEIEELAIKMSSEREEGVEIVPLEIPLLHKQYIDAIDILAEINPADENLPNFLYTTAQTYQGFDHLDEALKRFHRVLENYPTNEETAGFSVESLVDLYQTKRDYRTVAEFTKKIMDDPNFAANTDLLSSLQLYRTGAQFLVASELATADKHDEASALYVALVDENPTYANCDAALNNAAVSFEKSQRFDSAMKMYQRIVDDYPQSPRADGSLFRVGVNAQNFFDFEKALATYSKLVKEYPKSTSRPDAFYNIAFALEQLQQYKKAAKQYLAYCDVFPKRDDAPEVCFRAGEVYEKMDDPRLVRKTYLNFIKRYWQNEKHRDRVVEAHLRVAKSYEKQGNLKQMRKRFQIVLDEYNKKPDAKSALYAAEAEFKLLEPDYESYSEVKFVGNSDTQSKALVGQIETLKELSKKYGALLQYKQVEWMLAALYRQANLYQLLTEQMFASECPTEFKKLAREMGLYVEDLCDERLVLLEEQAIQFEDAAVQQYEQVIERSREYQIANEWTDATLVALNKLRKAEWPLQKPAKDYIEDVGYSSPRLLTNDGALYEPPPPPEPELIVEPEQTDAAPAEGEEAAAPAEGEEAAAPAEGEEAAAPAEGEEAAAPAEGEEAAAPAEGEEAAAPAEGEEAAAPAEGDAAPAEGDAASPGAEESDSEDGEASAEGEDAEPAEGDNSAADGESEETEGEAPADSDESATAGDEG</sequence>
<dbReference type="Gene3D" id="1.25.40.10">
    <property type="entry name" value="Tetratricopeptide repeat domain"/>
    <property type="match status" value="7"/>
</dbReference>
<proteinExistence type="predicted"/>
<feature type="region of interest" description="Disordered" evidence="4">
    <location>
        <begin position="1112"/>
        <end position="1249"/>
    </location>
</feature>
<feature type="compositionally biased region" description="Low complexity" evidence="4">
    <location>
        <begin position="1113"/>
        <end position="1197"/>
    </location>
</feature>
<keyword evidence="2 3" id="KW-0802">TPR repeat</keyword>
<dbReference type="Pfam" id="PF13432">
    <property type="entry name" value="TPR_16"/>
    <property type="match status" value="1"/>
</dbReference>
<dbReference type="SMART" id="SM00028">
    <property type="entry name" value="TPR"/>
    <property type="match status" value="8"/>
</dbReference>
<dbReference type="Pfam" id="PF13174">
    <property type="entry name" value="TPR_6"/>
    <property type="match status" value="3"/>
</dbReference>
<feature type="repeat" description="TPR" evidence="3">
    <location>
        <begin position="599"/>
        <end position="632"/>
    </location>
</feature>